<protein>
    <submittedName>
        <fullName evidence="1">Uncharacterized protein</fullName>
    </submittedName>
</protein>
<reference evidence="1 2" key="1">
    <citation type="submission" date="2021-07" db="EMBL/GenBank/DDBJ databases">
        <title>The Aristolochia fimbriata genome: insights into angiosperm evolution, floral development and chemical biosynthesis.</title>
        <authorList>
            <person name="Jiao Y."/>
        </authorList>
    </citation>
    <scope>NUCLEOTIDE SEQUENCE [LARGE SCALE GENOMIC DNA]</scope>
    <source>
        <strain evidence="1">IBCAS-2021</strain>
        <tissue evidence="1">Leaf</tissue>
    </source>
</reference>
<dbReference type="AlphaFoldDB" id="A0AAV7DT49"/>
<gene>
    <name evidence="1" type="ORF">H6P81_019619</name>
</gene>
<name>A0AAV7DT49_ARIFI</name>
<comment type="caution">
    <text evidence="1">The sequence shown here is derived from an EMBL/GenBank/DDBJ whole genome shotgun (WGS) entry which is preliminary data.</text>
</comment>
<accession>A0AAV7DT49</accession>
<evidence type="ECO:0000313" key="2">
    <source>
        <dbReference type="Proteomes" id="UP000825729"/>
    </source>
</evidence>
<dbReference type="Proteomes" id="UP000825729">
    <property type="component" value="Unassembled WGS sequence"/>
</dbReference>
<keyword evidence="2" id="KW-1185">Reference proteome</keyword>
<sequence length="105" mass="11572">MKDLVNQTWWKSPEPEPAELPEVLLTRTGTFSIILRSLTSRSSSSSKSVAGFVYSTMAFSVVFGTTGGRGDKADLDDSDYTPAGCPKSLFIIKSPTKNYYKFQSF</sequence>
<proteinExistence type="predicted"/>
<evidence type="ECO:0000313" key="1">
    <source>
        <dbReference type="EMBL" id="KAG9439454.1"/>
    </source>
</evidence>
<organism evidence="1 2">
    <name type="scientific">Aristolochia fimbriata</name>
    <name type="common">White veined hardy Dutchman's pipe vine</name>
    <dbReference type="NCBI Taxonomy" id="158543"/>
    <lineage>
        <taxon>Eukaryota</taxon>
        <taxon>Viridiplantae</taxon>
        <taxon>Streptophyta</taxon>
        <taxon>Embryophyta</taxon>
        <taxon>Tracheophyta</taxon>
        <taxon>Spermatophyta</taxon>
        <taxon>Magnoliopsida</taxon>
        <taxon>Magnoliidae</taxon>
        <taxon>Piperales</taxon>
        <taxon>Aristolochiaceae</taxon>
        <taxon>Aristolochia</taxon>
    </lineage>
</organism>
<dbReference type="EMBL" id="JAINDJ010000008">
    <property type="protein sequence ID" value="KAG9439454.1"/>
    <property type="molecule type" value="Genomic_DNA"/>
</dbReference>